<dbReference type="InterPro" id="IPR002792">
    <property type="entry name" value="TRAM_dom"/>
</dbReference>
<dbReference type="FunFam" id="3.40.50.150:FF:000009">
    <property type="entry name" value="23S rRNA (Uracil(1939)-C(5))-methyltransferase RlmD"/>
    <property type="match status" value="1"/>
</dbReference>
<evidence type="ECO:0000256" key="2">
    <source>
        <dbReference type="ARBA" id="ARBA00022679"/>
    </source>
</evidence>
<dbReference type="InterPro" id="IPR029063">
    <property type="entry name" value="SAM-dependent_MTases_sf"/>
</dbReference>
<dbReference type="EMBL" id="JXJQ01000009">
    <property type="protein sequence ID" value="KJY60981.1"/>
    <property type="molecule type" value="Genomic_DNA"/>
</dbReference>
<sequence>MKTSQWHLKIGQSLTLTIKKMGINGEGIGYWRNHVIFVPQVLPGEIATIEITHIAPNYLRGRLIKLKKTSPHRNLQPSVLAKQVGGLELAHLLYPQQLSYKQAMLHEALRHFRPRGWQKYHIQPTIGMNDPWHYRNKAQFPIRIVNGKLICGLFKPGSHTIVDCLEMPTQGSLTLSILQRLVPLIQSFNLPIYQPESNSGILKTLVVRENPSTNQAQLTFITNSWKLPQKRALIAAIHQKIPEVISIAQNFNPGTTSLIWGTDTKILWGQSHLIETIGKIQFQLSPAAFFQLNLTQTEKLYQVVQQMLNPRPTDTIVDAYAGVGTIGLSLAAQVQTVIGSEISSAAVRDANANAELNHLTNAHYECGRTAQLYPQWLQRGLQPSAVIVDPPRTGLEPEFLQFLNQSHLSKIIYLSCNPSTWARDLRTLSQVYHIQTIQPVDMFPQTPHVESVTLLKRRRSSKQSNRNFE</sequence>
<dbReference type="SUPFAM" id="SSF53335">
    <property type="entry name" value="S-adenosyl-L-methionine-dependent methyltransferases"/>
    <property type="match status" value="1"/>
</dbReference>
<comment type="similarity">
    <text evidence="4">Belongs to the class I-like SAM-binding methyltransferase superfamily. RNA M5U methyltransferase family.</text>
</comment>
<dbReference type="HOGENOM" id="CLU_014689_7_1_9"/>
<feature type="active site" evidence="5">
    <location>
        <position position="416"/>
    </location>
</feature>
<feature type="binding site" evidence="4">
    <location>
        <position position="341"/>
    </location>
    <ligand>
        <name>S-adenosyl-L-methionine</name>
        <dbReference type="ChEBI" id="CHEBI:59789"/>
    </ligand>
</feature>
<evidence type="ECO:0000259" key="6">
    <source>
        <dbReference type="PROSITE" id="PS50926"/>
    </source>
</evidence>
<dbReference type="Pfam" id="PF05958">
    <property type="entry name" value="tRNA_U5-meth_tr"/>
    <property type="match status" value="2"/>
</dbReference>
<dbReference type="Pfam" id="PF01938">
    <property type="entry name" value="TRAM"/>
    <property type="match status" value="1"/>
</dbReference>
<dbReference type="PROSITE" id="PS50926">
    <property type="entry name" value="TRAM"/>
    <property type="match status" value="1"/>
</dbReference>
<dbReference type="OrthoDB" id="9804590at2"/>
<dbReference type="Gene3D" id="2.40.50.1070">
    <property type="match status" value="1"/>
</dbReference>
<keyword evidence="3 4" id="KW-0949">S-adenosyl-L-methionine</keyword>
<keyword evidence="2 4" id="KW-0808">Transferase</keyword>
<evidence type="ECO:0000313" key="8">
    <source>
        <dbReference type="Proteomes" id="UP000033558"/>
    </source>
</evidence>
<dbReference type="InterPro" id="IPR012340">
    <property type="entry name" value="NA-bd_OB-fold"/>
</dbReference>
<comment type="caution">
    <text evidence="7">The sequence shown here is derived from an EMBL/GenBank/DDBJ whole genome shotgun (WGS) entry which is preliminary data.</text>
</comment>
<keyword evidence="1 4" id="KW-0489">Methyltransferase</keyword>
<feature type="binding site" evidence="4">
    <location>
        <position position="389"/>
    </location>
    <ligand>
        <name>S-adenosyl-L-methionine</name>
        <dbReference type="ChEBI" id="CHEBI:59789"/>
    </ligand>
</feature>
<feature type="active site" description="Nucleophile" evidence="4">
    <location>
        <position position="416"/>
    </location>
</feature>
<evidence type="ECO:0000256" key="5">
    <source>
        <dbReference type="PROSITE-ProRule" id="PRU10015"/>
    </source>
</evidence>
<evidence type="ECO:0000256" key="3">
    <source>
        <dbReference type="ARBA" id="ARBA00022691"/>
    </source>
</evidence>
<dbReference type="GO" id="GO:0070475">
    <property type="term" value="P:rRNA base methylation"/>
    <property type="evidence" value="ECO:0007669"/>
    <property type="project" value="TreeGrafter"/>
</dbReference>
<dbReference type="RefSeq" id="WP_046316996.1">
    <property type="nucleotide sequence ID" value="NZ_JBHSZT010000010.1"/>
</dbReference>
<dbReference type="AlphaFoldDB" id="A0A0F4LTW4"/>
<evidence type="ECO:0000256" key="4">
    <source>
        <dbReference type="PROSITE-ProRule" id="PRU01024"/>
    </source>
</evidence>
<feature type="binding site" evidence="4">
    <location>
        <position position="320"/>
    </location>
    <ligand>
        <name>S-adenosyl-L-methionine</name>
        <dbReference type="ChEBI" id="CHEBI:59789"/>
    </ligand>
</feature>
<name>A0A0F4LTW4_9LACO</name>
<dbReference type="Proteomes" id="UP000033558">
    <property type="component" value="Unassembled WGS sequence"/>
</dbReference>
<dbReference type="InterPro" id="IPR030390">
    <property type="entry name" value="MeTrfase_TrmA_AS"/>
</dbReference>
<feature type="domain" description="TRAM" evidence="6">
    <location>
        <begin position="7"/>
        <end position="65"/>
    </location>
</feature>
<dbReference type="GO" id="GO:0070041">
    <property type="term" value="F:rRNA (uridine-C5-)-methyltransferase activity"/>
    <property type="evidence" value="ECO:0007669"/>
    <property type="project" value="TreeGrafter"/>
</dbReference>
<accession>A0A0F4LTW4</accession>
<keyword evidence="8" id="KW-1185">Reference proteome</keyword>
<dbReference type="FunFam" id="2.40.50.1070:FF:000003">
    <property type="entry name" value="23S rRNA (Uracil-5-)-methyltransferase RumA"/>
    <property type="match status" value="1"/>
</dbReference>
<feature type="binding site" evidence="4">
    <location>
        <position position="291"/>
    </location>
    <ligand>
        <name>S-adenosyl-L-methionine</name>
        <dbReference type="ChEBI" id="CHEBI:59789"/>
    </ligand>
</feature>
<dbReference type="PANTHER" id="PTHR11061">
    <property type="entry name" value="RNA M5U METHYLTRANSFERASE"/>
    <property type="match status" value="1"/>
</dbReference>
<dbReference type="InterPro" id="IPR030391">
    <property type="entry name" value="MeTrfase_TrmA_CS"/>
</dbReference>
<dbReference type="PROSITE" id="PS51687">
    <property type="entry name" value="SAM_MT_RNA_M5U"/>
    <property type="match status" value="1"/>
</dbReference>
<dbReference type="PATRIC" id="fig|1218492.5.peg.1312"/>
<dbReference type="PANTHER" id="PTHR11061:SF45">
    <property type="match status" value="1"/>
</dbReference>
<dbReference type="CDD" id="cd02440">
    <property type="entry name" value="AdoMet_MTases"/>
    <property type="match status" value="1"/>
</dbReference>
<dbReference type="PROSITE" id="PS01231">
    <property type="entry name" value="TRMA_2"/>
    <property type="match status" value="1"/>
</dbReference>
<dbReference type="InterPro" id="IPR010280">
    <property type="entry name" value="U5_MeTrfase_fam"/>
</dbReference>
<dbReference type="Gene3D" id="2.40.50.140">
    <property type="entry name" value="Nucleic acid-binding proteins"/>
    <property type="match status" value="1"/>
</dbReference>
<reference evidence="7 8" key="1">
    <citation type="submission" date="2015-01" db="EMBL/GenBank/DDBJ databases">
        <title>Comparative genomics of the lactic acid bacteria isolated from the honey bee gut.</title>
        <authorList>
            <person name="Ellegaard K.M."/>
            <person name="Tamarit D."/>
            <person name="Javelind E."/>
            <person name="Olofsson T."/>
            <person name="Andersson S.G."/>
            <person name="Vasquez A."/>
        </authorList>
    </citation>
    <scope>NUCLEOTIDE SEQUENCE [LARGE SCALE GENOMIC DNA]</scope>
    <source>
        <strain evidence="7 8">Bin4</strain>
    </source>
</reference>
<dbReference type="NCBIfam" id="TIGR00479">
    <property type="entry name" value="rumA"/>
    <property type="match status" value="1"/>
</dbReference>
<evidence type="ECO:0000256" key="1">
    <source>
        <dbReference type="ARBA" id="ARBA00022603"/>
    </source>
</evidence>
<proteinExistence type="inferred from homology"/>
<dbReference type="SUPFAM" id="SSF50249">
    <property type="entry name" value="Nucleic acid-binding proteins"/>
    <property type="match status" value="1"/>
</dbReference>
<evidence type="ECO:0000313" key="7">
    <source>
        <dbReference type="EMBL" id="KJY60981.1"/>
    </source>
</evidence>
<organism evidence="7 8">
    <name type="scientific">Bombilactobacillus mellifer</name>
    <dbReference type="NCBI Taxonomy" id="1218492"/>
    <lineage>
        <taxon>Bacteria</taxon>
        <taxon>Bacillati</taxon>
        <taxon>Bacillota</taxon>
        <taxon>Bacilli</taxon>
        <taxon>Lactobacillales</taxon>
        <taxon>Lactobacillaceae</taxon>
        <taxon>Bombilactobacillus</taxon>
    </lineage>
</organism>
<dbReference type="Gene3D" id="3.40.50.150">
    <property type="entry name" value="Vaccinia Virus protein VP39"/>
    <property type="match status" value="1"/>
</dbReference>
<dbReference type="STRING" id="1218492.JG30_11690"/>
<gene>
    <name evidence="7" type="primary">rumA</name>
    <name evidence="7" type="ORF">JG30_11690</name>
</gene>
<dbReference type="PROSITE" id="PS01230">
    <property type="entry name" value="TRMA_1"/>
    <property type="match status" value="1"/>
</dbReference>
<protein>
    <submittedName>
        <fullName evidence="7">23S rRNA (Uracil-5-)-methyltransferase RumA</fullName>
    </submittedName>
</protein>